<protein>
    <recommendedName>
        <fullName evidence="2">TRIM8/14/16/25/29/45/65 coiled-coil region domain-containing protein</fullName>
    </recommendedName>
</protein>
<dbReference type="Proteomes" id="UP000316079">
    <property type="component" value="Unassembled WGS sequence"/>
</dbReference>
<feature type="domain" description="TRIM8/14/16/25/29/45/65 coiled-coil region" evidence="2">
    <location>
        <begin position="12"/>
        <end position="98"/>
    </location>
</feature>
<keyword evidence="1" id="KW-0175">Coiled coil</keyword>
<dbReference type="Pfam" id="PF25600">
    <property type="entry name" value="TRIM_CC"/>
    <property type="match status" value="1"/>
</dbReference>
<organism evidence="3 4">
    <name type="scientific">Danionella cerebrum</name>
    <dbReference type="NCBI Taxonomy" id="2873325"/>
    <lineage>
        <taxon>Eukaryota</taxon>
        <taxon>Metazoa</taxon>
        <taxon>Chordata</taxon>
        <taxon>Craniata</taxon>
        <taxon>Vertebrata</taxon>
        <taxon>Euteleostomi</taxon>
        <taxon>Actinopterygii</taxon>
        <taxon>Neopterygii</taxon>
        <taxon>Teleostei</taxon>
        <taxon>Ostariophysi</taxon>
        <taxon>Cypriniformes</taxon>
        <taxon>Danionidae</taxon>
        <taxon>Danioninae</taxon>
        <taxon>Danionella</taxon>
    </lineage>
</organism>
<reference evidence="3 4" key="1">
    <citation type="journal article" date="2019" name="Sci. Data">
        <title>Hybrid genome assembly and annotation of Danionella translucida.</title>
        <authorList>
            <person name="Kadobianskyi M."/>
            <person name="Schulze L."/>
            <person name="Schuelke M."/>
            <person name="Judkewitz B."/>
        </authorList>
    </citation>
    <scope>NUCLEOTIDE SEQUENCE [LARGE SCALE GENOMIC DNA]</scope>
    <source>
        <strain evidence="3 4">Bolton</strain>
    </source>
</reference>
<accession>A0A553MPY3</accession>
<dbReference type="InterPro" id="IPR058030">
    <property type="entry name" value="TRIM8/14/16/25/29/45/65_CC"/>
</dbReference>
<proteinExistence type="predicted"/>
<keyword evidence="4" id="KW-1185">Reference proteome</keyword>
<evidence type="ECO:0000259" key="2">
    <source>
        <dbReference type="Pfam" id="PF25600"/>
    </source>
</evidence>
<gene>
    <name evidence="3" type="ORF">DNTS_032694</name>
</gene>
<dbReference type="AlphaFoldDB" id="A0A553MPY3"/>
<evidence type="ECO:0000313" key="3">
    <source>
        <dbReference type="EMBL" id="TRY55236.1"/>
    </source>
</evidence>
<dbReference type="OrthoDB" id="6105938at2759"/>
<evidence type="ECO:0000313" key="4">
    <source>
        <dbReference type="Proteomes" id="UP000316079"/>
    </source>
</evidence>
<comment type="caution">
    <text evidence="3">The sequence shown here is derived from an EMBL/GenBank/DDBJ whole genome shotgun (WGS) entry which is preliminary data.</text>
</comment>
<dbReference type="EMBL" id="SRMA01027333">
    <property type="protein sequence ID" value="TRY55236.1"/>
    <property type="molecule type" value="Genomic_DNA"/>
</dbReference>
<name>A0A553MPY3_9TELE</name>
<evidence type="ECO:0000256" key="1">
    <source>
        <dbReference type="SAM" id="Coils"/>
    </source>
</evidence>
<sequence>MFFCPPLAWFSIRDGEEASVSRAQERMKRLEQEIHDLRRRNTELEKLSLTDHHLHFLQSFQSLSDDAPGSSGSSSGALASPLTFDQFHEFVPHWRKEMDLISARDLHGASNPQLLSTIFSRTSRGTDGLRNQQENIELLNSLPSTEL</sequence>
<feature type="coiled-coil region" evidence="1">
    <location>
        <begin position="13"/>
        <end position="47"/>
    </location>
</feature>
<dbReference type="STRING" id="623744.A0A553MPY3"/>